<protein>
    <recommendedName>
        <fullName evidence="4">Lipoprotein</fullName>
    </recommendedName>
</protein>
<proteinExistence type="predicted"/>
<dbReference type="Proteomes" id="UP000005801">
    <property type="component" value="Unassembled WGS sequence"/>
</dbReference>
<sequence length="157" mass="16659">MASLGAILLLGGLTGVSASCVLVVDDTECGPNAYEYRGACFCEDGFEGDPGFDEGCDPIMTVRITDDCDDSADIGWKLFSDDRDWTWPSGTAVYVTPGLGLDGYETITCKDGEQICFGAESESGLTWGVGTDFSQGCEDCCFICGPYEHDLGFLTCG</sequence>
<gene>
    <name evidence="2" type="ORF">PPSIR1_04368</name>
</gene>
<dbReference type="AlphaFoldDB" id="A6GBA3"/>
<evidence type="ECO:0000313" key="3">
    <source>
        <dbReference type="Proteomes" id="UP000005801"/>
    </source>
</evidence>
<evidence type="ECO:0000256" key="1">
    <source>
        <dbReference type="SAM" id="SignalP"/>
    </source>
</evidence>
<accession>A6GBA3</accession>
<name>A6GBA3_9BACT</name>
<keyword evidence="1" id="KW-0732">Signal</keyword>
<dbReference type="eggNOG" id="ENOG50338HV">
    <property type="taxonomic scope" value="Bacteria"/>
</dbReference>
<comment type="caution">
    <text evidence="2">The sequence shown here is derived from an EMBL/GenBank/DDBJ whole genome shotgun (WGS) entry which is preliminary data.</text>
</comment>
<reference evidence="2 3" key="1">
    <citation type="submission" date="2007-06" db="EMBL/GenBank/DDBJ databases">
        <authorList>
            <person name="Shimkets L."/>
            <person name="Ferriera S."/>
            <person name="Johnson J."/>
            <person name="Kravitz S."/>
            <person name="Beeson K."/>
            <person name="Sutton G."/>
            <person name="Rogers Y.-H."/>
            <person name="Friedman R."/>
            <person name="Frazier M."/>
            <person name="Venter J.C."/>
        </authorList>
    </citation>
    <scope>NUCLEOTIDE SEQUENCE [LARGE SCALE GENOMIC DNA]</scope>
    <source>
        <strain evidence="2 3">SIR-1</strain>
    </source>
</reference>
<keyword evidence="3" id="KW-1185">Reference proteome</keyword>
<dbReference type="EMBL" id="ABCS01000057">
    <property type="protein sequence ID" value="EDM76812.1"/>
    <property type="molecule type" value="Genomic_DNA"/>
</dbReference>
<dbReference type="OrthoDB" id="7677739at2"/>
<dbReference type="RefSeq" id="WP_006973994.1">
    <property type="nucleotide sequence ID" value="NZ_ABCS01000057.1"/>
</dbReference>
<dbReference type="STRING" id="391625.PPSIR1_04368"/>
<feature type="signal peptide" evidence="1">
    <location>
        <begin position="1"/>
        <end position="18"/>
    </location>
</feature>
<feature type="chain" id="PRO_5002697725" description="Lipoprotein" evidence="1">
    <location>
        <begin position="19"/>
        <end position="157"/>
    </location>
</feature>
<organism evidence="2 3">
    <name type="scientific">Plesiocystis pacifica SIR-1</name>
    <dbReference type="NCBI Taxonomy" id="391625"/>
    <lineage>
        <taxon>Bacteria</taxon>
        <taxon>Pseudomonadati</taxon>
        <taxon>Myxococcota</taxon>
        <taxon>Polyangia</taxon>
        <taxon>Nannocystales</taxon>
        <taxon>Nannocystaceae</taxon>
        <taxon>Plesiocystis</taxon>
    </lineage>
</organism>
<evidence type="ECO:0008006" key="4">
    <source>
        <dbReference type="Google" id="ProtNLM"/>
    </source>
</evidence>
<evidence type="ECO:0000313" key="2">
    <source>
        <dbReference type="EMBL" id="EDM76812.1"/>
    </source>
</evidence>